<dbReference type="VEuPathDB" id="VectorBase:GAUT030034"/>
<accession>A0A1A9V9D2</accession>
<dbReference type="Proteomes" id="UP000078200">
    <property type="component" value="Unassembled WGS sequence"/>
</dbReference>
<keyword evidence="3" id="KW-1185">Reference proteome</keyword>
<organism evidence="2 3">
    <name type="scientific">Glossina austeni</name>
    <name type="common">Savannah tsetse fly</name>
    <dbReference type="NCBI Taxonomy" id="7395"/>
    <lineage>
        <taxon>Eukaryota</taxon>
        <taxon>Metazoa</taxon>
        <taxon>Ecdysozoa</taxon>
        <taxon>Arthropoda</taxon>
        <taxon>Hexapoda</taxon>
        <taxon>Insecta</taxon>
        <taxon>Pterygota</taxon>
        <taxon>Neoptera</taxon>
        <taxon>Endopterygota</taxon>
        <taxon>Diptera</taxon>
        <taxon>Brachycera</taxon>
        <taxon>Muscomorpha</taxon>
        <taxon>Hippoboscoidea</taxon>
        <taxon>Glossinidae</taxon>
        <taxon>Glossina</taxon>
    </lineage>
</organism>
<proteinExistence type="predicted"/>
<feature type="transmembrane region" description="Helical" evidence="1">
    <location>
        <begin position="52"/>
        <end position="73"/>
    </location>
</feature>
<protein>
    <submittedName>
        <fullName evidence="2">Uncharacterized protein</fullName>
    </submittedName>
</protein>
<keyword evidence="1" id="KW-0812">Transmembrane</keyword>
<keyword evidence="1" id="KW-0472">Membrane</keyword>
<evidence type="ECO:0000313" key="2">
    <source>
        <dbReference type="EnsemblMetazoa" id="GAUT030034-PA"/>
    </source>
</evidence>
<feature type="transmembrane region" description="Helical" evidence="1">
    <location>
        <begin position="12"/>
        <end position="32"/>
    </location>
</feature>
<evidence type="ECO:0000256" key="1">
    <source>
        <dbReference type="SAM" id="Phobius"/>
    </source>
</evidence>
<evidence type="ECO:0000313" key="3">
    <source>
        <dbReference type="Proteomes" id="UP000078200"/>
    </source>
</evidence>
<dbReference type="EnsemblMetazoa" id="GAUT030034-RA">
    <property type="protein sequence ID" value="GAUT030034-PA"/>
    <property type="gene ID" value="GAUT030034"/>
</dbReference>
<reference evidence="2" key="1">
    <citation type="submission" date="2020-05" db="UniProtKB">
        <authorList>
            <consortium name="EnsemblMetazoa"/>
        </authorList>
    </citation>
    <scope>IDENTIFICATION</scope>
    <source>
        <strain evidence="2">TTRI</strain>
    </source>
</reference>
<sequence>MKICKLVEVNWYLALTVMFIVRFETVIAEKLLKQFLTAAMAPSLWQSDKVCIWSHTVGCMAACVCTFNMLLVVGGAGGTGGRNQCKIAIQKSLENAELPLLPTSSPSPMSPHHNGGKMKLIMFPKPYI</sequence>
<dbReference type="AlphaFoldDB" id="A0A1A9V9D2"/>
<name>A0A1A9V9D2_GLOAU</name>
<keyword evidence="1" id="KW-1133">Transmembrane helix</keyword>